<dbReference type="EMBL" id="CP000860">
    <property type="protein sequence ID" value="ACA59126.1"/>
    <property type="molecule type" value="Genomic_DNA"/>
</dbReference>
<dbReference type="InterPro" id="IPR036465">
    <property type="entry name" value="vWFA_dom_sf"/>
</dbReference>
<dbReference type="InterPro" id="IPR014230">
    <property type="entry name" value="Spore_YhbH"/>
</dbReference>
<evidence type="ECO:0008006" key="3">
    <source>
        <dbReference type="Google" id="ProtNLM"/>
    </source>
</evidence>
<reference evidence="2" key="1">
    <citation type="submission" date="2007-10" db="EMBL/GenBank/DDBJ databases">
        <title>Complete sequence of chromosome of Desulforudis audaxviator MP104C.</title>
        <authorList>
            <person name="Copeland A."/>
            <person name="Lucas S."/>
            <person name="Lapidus A."/>
            <person name="Barry K."/>
            <person name="Glavina del Rio T."/>
            <person name="Dalin E."/>
            <person name="Tice H."/>
            <person name="Bruce D."/>
            <person name="Pitluck S."/>
            <person name="Lowry S.R."/>
            <person name="Larimer F."/>
            <person name="Land M.L."/>
            <person name="Hauser L."/>
            <person name="Kyrpides N."/>
            <person name="Ivanova N.N."/>
            <person name="Richardson P."/>
        </authorList>
    </citation>
    <scope>NUCLEOTIDE SEQUENCE [LARGE SCALE GENOMIC DNA]</scope>
    <source>
        <strain evidence="2">MP104C</strain>
    </source>
</reference>
<dbReference type="OrthoDB" id="9788289at2"/>
<dbReference type="NCBIfam" id="TIGR02877">
    <property type="entry name" value="spore_yhbH"/>
    <property type="match status" value="1"/>
</dbReference>
<evidence type="ECO:0000313" key="1">
    <source>
        <dbReference type="EMBL" id="ACA59126.1"/>
    </source>
</evidence>
<keyword evidence="2" id="KW-1185">Reference proteome</keyword>
<dbReference type="SUPFAM" id="SSF53300">
    <property type="entry name" value="vWA-like"/>
    <property type="match status" value="1"/>
</dbReference>
<dbReference type="PANTHER" id="PTHR30510">
    <property type="entry name" value="UPF0229 PROTEIN YEAH"/>
    <property type="match status" value="1"/>
</dbReference>
<organism evidence="1 2">
    <name type="scientific">Desulforudis audaxviator (strain MP104C)</name>
    <dbReference type="NCBI Taxonomy" id="477974"/>
    <lineage>
        <taxon>Bacteria</taxon>
        <taxon>Bacillati</taxon>
        <taxon>Bacillota</taxon>
        <taxon>Clostridia</taxon>
        <taxon>Thermoanaerobacterales</taxon>
        <taxon>Candidatus Desulforudaceae</taxon>
        <taxon>Candidatus Desulforudis</taxon>
    </lineage>
</organism>
<dbReference type="Proteomes" id="UP000008544">
    <property type="component" value="Chromosome"/>
</dbReference>
<gene>
    <name evidence="1" type="ordered locus">Daud_0592</name>
</gene>
<evidence type="ECO:0000313" key="2">
    <source>
        <dbReference type="Proteomes" id="UP000008544"/>
    </source>
</evidence>
<dbReference type="KEGG" id="dau:Daud_0592"/>
<proteinExistence type="predicted"/>
<dbReference type="PANTHER" id="PTHR30510:SF2">
    <property type="entry name" value="UPF0229 PROTEIN YEAH"/>
    <property type="match status" value="1"/>
</dbReference>
<dbReference type="InterPro" id="IPR006698">
    <property type="entry name" value="UPF0229"/>
</dbReference>
<protein>
    <recommendedName>
        <fullName evidence="3">Sporulation protein YhbH</fullName>
    </recommendedName>
</protein>
<dbReference type="RefSeq" id="WP_012301714.1">
    <property type="nucleotide sequence ID" value="NC_010424.1"/>
</dbReference>
<dbReference type="AlphaFoldDB" id="B1I268"/>
<dbReference type="HOGENOM" id="CLU_049702_2_0_9"/>
<sequence>MKQFTVGHEDWSLHRKGLPDQQRHREKVRQAIREHLSDIISEESIIVSEEDRVVKIPVPAIREYRFRFDQGRQKQVGHGGDGLEIGDMVAGGCPPALSGKGAGTEPGSDYYEAEITLDELSELMFEDLHLPNLRDKPRPQLVTESVDFRDVRKRGPAGNLDRRRTIKETFRRNALKGRPGLQKFTPEDLRYRTWNPVRRPESAAVVLAMMDTSGSMGPFEKHVARSFFFWMVRFLKTRYDNVEVVFLAHHTEARETTQDEFFSRGESGGTRCSSVYRLALDIVAERYSPRQYNVYAFHFSDGDNLASDNDLCVALAGQLVGVSNLVGYGEIEGPYYYTSTLRSAFKKIADPRFVTVVLRDKSEVYSALRTFFRAGPADEVGPDA</sequence>
<reference evidence="1 2" key="2">
    <citation type="journal article" date="2008" name="Science">
        <title>Environmental genomics reveals a single-species ecosystem deep within Earth.</title>
        <authorList>
            <person name="Chivian D."/>
            <person name="Brodie E.L."/>
            <person name="Alm E.J."/>
            <person name="Culley D.E."/>
            <person name="Dehal P.S."/>
            <person name="Desantis T.Z."/>
            <person name="Gihring T.M."/>
            <person name="Lapidus A."/>
            <person name="Lin L.H."/>
            <person name="Lowry S.R."/>
            <person name="Moser D.P."/>
            <person name="Richardson P.M."/>
            <person name="Southam G."/>
            <person name="Wanger G."/>
            <person name="Pratt L.M."/>
            <person name="Andersen G.L."/>
            <person name="Hazen T.C."/>
            <person name="Brockman F.J."/>
            <person name="Arkin A.P."/>
            <person name="Onstott T.C."/>
        </authorList>
    </citation>
    <scope>NUCLEOTIDE SEQUENCE [LARGE SCALE GENOMIC DNA]</scope>
    <source>
        <strain evidence="1 2">MP104C</strain>
    </source>
</reference>
<dbReference type="eggNOG" id="COG2718">
    <property type="taxonomic scope" value="Bacteria"/>
</dbReference>
<dbReference type="STRING" id="477974.Daud_0592"/>
<name>B1I268_DESAP</name>
<accession>B1I268</accession>
<dbReference type="Pfam" id="PF04285">
    <property type="entry name" value="DUF444"/>
    <property type="match status" value="2"/>
</dbReference>